<dbReference type="GO" id="GO:0015250">
    <property type="term" value="F:water channel activity"/>
    <property type="evidence" value="ECO:0007669"/>
    <property type="project" value="TreeGrafter"/>
</dbReference>
<comment type="subcellular location">
    <subcellularLocation>
        <location evidence="1">Membrane</location>
        <topology evidence="1">Multi-pass membrane protein</topology>
    </subcellularLocation>
</comment>
<keyword evidence="7 10" id="KW-0472">Membrane</keyword>
<dbReference type="OrthoDB" id="3222at2759"/>
<dbReference type="InterPro" id="IPR022357">
    <property type="entry name" value="MIP_CS"/>
</dbReference>
<feature type="transmembrane region" description="Helical" evidence="10">
    <location>
        <begin position="68"/>
        <end position="91"/>
    </location>
</feature>
<protein>
    <submittedName>
        <fullName evidence="11">Aquaporin-like protein</fullName>
    </submittedName>
</protein>
<dbReference type="GO" id="GO:0005886">
    <property type="term" value="C:plasma membrane"/>
    <property type="evidence" value="ECO:0007669"/>
    <property type="project" value="TreeGrafter"/>
</dbReference>
<dbReference type="NCBIfam" id="TIGR00861">
    <property type="entry name" value="MIP"/>
    <property type="match status" value="1"/>
</dbReference>
<dbReference type="Proteomes" id="UP000320762">
    <property type="component" value="Unassembled WGS sequence"/>
</dbReference>
<dbReference type="Gene3D" id="1.20.1080.10">
    <property type="entry name" value="Glycerol uptake facilitator protein"/>
    <property type="match status" value="1"/>
</dbReference>
<evidence type="ECO:0000256" key="9">
    <source>
        <dbReference type="RuleBase" id="RU000477"/>
    </source>
</evidence>
<evidence type="ECO:0000256" key="1">
    <source>
        <dbReference type="ARBA" id="ARBA00004141"/>
    </source>
</evidence>
<keyword evidence="4 9" id="KW-0812">Transmembrane</keyword>
<evidence type="ECO:0000256" key="4">
    <source>
        <dbReference type="ARBA" id="ARBA00022692"/>
    </source>
</evidence>
<dbReference type="PANTHER" id="PTHR43829">
    <property type="entry name" value="AQUAPORIN OR AQUAGLYCEROPORIN RELATED"/>
    <property type="match status" value="1"/>
</dbReference>
<gene>
    <name evidence="11" type="ORF">BD626DRAFT_488811</name>
</gene>
<dbReference type="EMBL" id="VDMD01000005">
    <property type="protein sequence ID" value="TRM65447.1"/>
    <property type="molecule type" value="Genomic_DNA"/>
</dbReference>
<dbReference type="PROSITE" id="PS00221">
    <property type="entry name" value="MIP"/>
    <property type="match status" value="1"/>
</dbReference>
<evidence type="ECO:0000256" key="8">
    <source>
        <dbReference type="ARBA" id="ARBA00034651"/>
    </source>
</evidence>
<feature type="transmembrane region" description="Helical" evidence="10">
    <location>
        <begin position="232"/>
        <end position="251"/>
    </location>
</feature>
<reference evidence="11 12" key="1">
    <citation type="journal article" date="2019" name="New Phytol.">
        <title>Comparative genomics reveals unique wood-decay strategies and fruiting body development in the Schizophyllaceae.</title>
        <authorList>
            <person name="Almasi E."/>
            <person name="Sahu N."/>
            <person name="Krizsan K."/>
            <person name="Balint B."/>
            <person name="Kovacs G.M."/>
            <person name="Kiss B."/>
            <person name="Cseklye J."/>
            <person name="Drula E."/>
            <person name="Henrissat B."/>
            <person name="Nagy I."/>
            <person name="Chovatia M."/>
            <person name="Adam C."/>
            <person name="LaButti K."/>
            <person name="Lipzen A."/>
            <person name="Riley R."/>
            <person name="Grigoriev I.V."/>
            <person name="Nagy L.G."/>
        </authorList>
    </citation>
    <scope>NUCLEOTIDE SEQUENCE [LARGE SCALE GENOMIC DNA]</scope>
    <source>
        <strain evidence="11 12">NL-1724</strain>
    </source>
</reference>
<sequence>MTGEGKMSIQIPQESRIERVATRASDPFRSPITAVASSHYRPPTPPTSDSMLYPPTLTSRRRAMLHEYAAEFFGVMILVIFGNGVNCQAVLSSNPNASSSPKGDYGSVTIAWGVGLAFGGWISGGGHINPAITIALATWRRFPWYKVPGFIISQVLGGLIGAAIVYANYFHAIDVYEGGRGARTLQTAGLFGTYGADYMTNVSCFFSEFIGCAMLMLGVLSVLDPRNKVPACCVPFALFFFLAGITAALGWETSFAVNPARDLGPRLLTSMVGYGGQVYSYRNHYWIWCPIIATILGAQVATIVYDIFLYKDGTESVICTKLYGNNYEVDPEADAISRRRRMTESKSQSPV</sequence>
<evidence type="ECO:0000256" key="6">
    <source>
        <dbReference type="ARBA" id="ARBA00022989"/>
    </source>
</evidence>
<accession>A0A550CL22</accession>
<evidence type="ECO:0000256" key="2">
    <source>
        <dbReference type="ARBA" id="ARBA00006175"/>
    </source>
</evidence>
<feature type="transmembrane region" description="Helical" evidence="10">
    <location>
        <begin position="198"/>
        <end position="220"/>
    </location>
</feature>
<dbReference type="CDD" id="cd00333">
    <property type="entry name" value="MIP"/>
    <property type="match status" value="1"/>
</dbReference>
<dbReference type="Pfam" id="PF00230">
    <property type="entry name" value="MIP"/>
    <property type="match status" value="1"/>
</dbReference>
<keyword evidence="5" id="KW-0677">Repeat</keyword>
<keyword evidence="12" id="KW-1185">Reference proteome</keyword>
<dbReference type="InterPro" id="IPR023271">
    <property type="entry name" value="Aquaporin-like"/>
</dbReference>
<keyword evidence="6 10" id="KW-1133">Transmembrane helix</keyword>
<dbReference type="GO" id="GO:0015254">
    <property type="term" value="F:glycerol channel activity"/>
    <property type="evidence" value="ECO:0007669"/>
    <property type="project" value="TreeGrafter"/>
</dbReference>
<evidence type="ECO:0000313" key="12">
    <source>
        <dbReference type="Proteomes" id="UP000320762"/>
    </source>
</evidence>
<evidence type="ECO:0000256" key="7">
    <source>
        <dbReference type="ARBA" id="ARBA00023136"/>
    </source>
</evidence>
<dbReference type="PRINTS" id="PR00783">
    <property type="entry name" value="MINTRINSICP"/>
</dbReference>
<feature type="transmembrane region" description="Helical" evidence="10">
    <location>
        <begin position="285"/>
        <end position="308"/>
    </location>
</feature>
<comment type="similarity">
    <text evidence="2 9">Belongs to the MIP/aquaporin (TC 1.A.8) family.</text>
</comment>
<dbReference type="InterPro" id="IPR050363">
    <property type="entry name" value="MIP/Aquaporin"/>
</dbReference>
<dbReference type="SUPFAM" id="SSF81338">
    <property type="entry name" value="Aquaporin-like"/>
    <property type="match status" value="1"/>
</dbReference>
<feature type="transmembrane region" description="Helical" evidence="10">
    <location>
        <begin position="111"/>
        <end position="137"/>
    </location>
</feature>
<proteinExistence type="inferred from homology"/>
<evidence type="ECO:0000313" key="11">
    <source>
        <dbReference type="EMBL" id="TRM65447.1"/>
    </source>
</evidence>
<name>A0A550CL22_9AGAR</name>
<evidence type="ECO:0000256" key="5">
    <source>
        <dbReference type="ARBA" id="ARBA00022737"/>
    </source>
</evidence>
<dbReference type="AlphaFoldDB" id="A0A550CL22"/>
<comment type="catalytic activity">
    <reaction evidence="8">
        <text>H2O(in) = H2O(out)</text>
        <dbReference type="Rhea" id="RHEA:29667"/>
        <dbReference type="ChEBI" id="CHEBI:15377"/>
    </reaction>
</comment>
<comment type="caution">
    <text evidence="11">The sequence shown here is derived from an EMBL/GenBank/DDBJ whole genome shotgun (WGS) entry which is preliminary data.</text>
</comment>
<dbReference type="PANTHER" id="PTHR43829:SF9">
    <property type="entry name" value="AQUAPORIN-9"/>
    <property type="match status" value="1"/>
</dbReference>
<evidence type="ECO:0000256" key="3">
    <source>
        <dbReference type="ARBA" id="ARBA00022448"/>
    </source>
</evidence>
<dbReference type="STRING" id="97359.A0A550CL22"/>
<keyword evidence="3 9" id="KW-0813">Transport</keyword>
<evidence type="ECO:0000256" key="10">
    <source>
        <dbReference type="SAM" id="Phobius"/>
    </source>
</evidence>
<dbReference type="InterPro" id="IPR000425">
    <property type="entry name" value="MIP"/>
</dbReference>
<organism evidence="11 12">
    <name type="scientific">Schizophyllum amplum</name>
    <dbReference type="NCBI Taxonomy" id="97359"/>
    <lineage>
        <taxon>Eukaryota</taxon>
        <taxon>Fungi</taxon>
        <taxon>Dikarya</taxon>
        <taxon>Basidiomycota</taxon>
        <taxon>Agaricomycotina</taxon>
        <taxon>Agaricomycetes</taxon>
        <taxon>Agaricomycetidae</taxon>
        <taxon>Agaricales</taxon>
        <taxon>Schizophyllaceae</taxon>
        <taxon>Schizophyllum</taxon>
    </lineage>
</organism>
<feature type="transmembrane region" description="Helical" evidence="10">
    <location>
        <begin position="149"/>
        <end position="169"/>
    </location>
</feature>